<name>A0A0G4I9K5_9ALVE</name>
<feature type="region of interest" description="Disordered" evidence="1">
    <location>
        <begin position="660"/>
        <end position="758"/>
    </location>
</feature>
<gene>
    <name evidence="2" type="ORF">Cvel_12305</name>
</gene>
<feature type="compositionally biased region" description="Pro residues" evidence="1">
    <location>
        <begin position="721"/>
        <end position="731"/>
    </location>
</feature>
<dbReference type="VEuPathDB" id="CryptoDB:Cvel_12305"/>
<feature type="compositionally biased region" description="Pro residues" evidence="1">
    <location>
        <begin position="672"/>
        <end position="681"/>
    </location>
</feature>
<proteinExistence type="predicted"/>
<feature type="compositionally biased region" description="Pro residues" evidence="1">
    <location>
        <begin position="696"/>
        <end position="706"/>
    </location>
</feature>
<evidence type="ECO:0000313" key="2">
    <source>
        <dbReference type="EMBL" id="CEM53840.1"/>
    </source>
</evidence>
<dbReference type="AlphaFoldDB" id="A0A0G4I9K5"/>
<protein>
    <submittedName>
        <fullName evidence="2">Uncharacterized protein</fullName>
    </submittedName>
</protein>
<evidence type="ECO:0000256" key="1">
    <source>
        <dbReference type="SAM" id="MobiDB-lite"/>
    </source>
</evidence>
<reference evidence="2" key="1">
    <citation type="submission" date="2014-11" db="EMBL/GenBank/DDBJ databases">
        <authorList>
            <person name="Otto D Thomas"/>
            <person name="Naeem Raeece"/>
        </authorList>
    </citation>
    <scope>NUCLEOTIDE SEQUENCE</scope>
</reference>
<accession>A0A0G4I9K5</accession>
<sequence>MEKEDCKDVYRGLCEEEQEFHNRLCRDFAPGAQRGTAIRHSFEILKGVVRPKSRSSTKKKLRKEVKRLCKNAQELISKYSPLQEGQFRFLNAEFRRWMVVAHQRKGAERQATQRKFWRGLRAFALMNKPGGIVKCLNLGGVVEVNGFSPGGDVRSIKQRVVIGVREKEDGDPGSPEHFLEIVYVRYSDGTVNFRDCFGEKFFLSGTEEGTGGDLVYRVCGQFPTPRDDDWEFRNCRDAEVLPAPGESLVRTSALPLAVTTLRNLNNRGGFPVSFGSLQSSDRSEGLIALCEHFGKCGSNSSFPDKSSIVSSFAYLAGAGKEFFKSRPDSHRDLKKPVNMERGQVEQLGNVVERWQTLLRLQRTPSSEAELADLVAQFGRAVRLPDSESDGISNVAGVERYGGKGAMNVLSDKEAEEELDTETRDGVADVEEVTSDTIGDLLGEEYREELSQFEKVWAGLFFMPPYTDSNVKGSLSLFPLIQSSRVESSLRFVGVGKQVVRLCHQVLEGVIEVEGTFEPPFSAQMEQVLIGLRTERWEDFSQPPSFSEAFGEGFIESLPTDEQEAWRQDFVDGTWGLNHFLQSFKCVYLQFSDGRRMSKNYGDEFEGCKFLGVHLAEDRRKFEVYLFDEVCLLFDSPGFPVVASAPVTSIPMLSSVRLPDAQRNRTSANAEKPLPPPTPPPSAQKEKKQKPSIPAQKPLPPPTPPPSAQKEKRQKPSIPAQKPLPPPTPPPSAQKEKKQKPSIPAQKPLPPPTQSVLGREPSFGARAAVRLYVSLQAVVENKHVSSGDLDRLSNQILSTPAFCDKRLFRHVVDQCVRTVSPHHPSLSSVLRNIIGRRRVRSGETVSELVQEYLSDVS</sequence>
<organism evidence="2">
    <name type="scientific">Chromera velia CCMP2878</name>
    <dbReference type="NCBI Taxonomy" id="1169474"/>
    <lineage>
        <taxon>Eukaryota</taxon>
        <taxon>Sar</taxon>
        <taxon>Alveolata</taxon>
        <taxon>Colpodellida</taxon>
        <taxon>Chromeraceae</taxon>
        <taxon>Chromera</taxon>
    </lineage>
</organism>
<dbReference type="EMBL" id="CDMZ01005731">
    <property type="protein sequence ID" value="CEM53840.1"/>
    <property type="molecule type" value="Genomic_DNA"/>
</dbReference>